<keyword evidence="5 9" id="KW-0812">Transmembrane</keyword>
<feature type="transmembrane region" description="Helical" evidence="11">
    <location>
        <begin position="6"/>
        <end position="26"/>
    </location>
</feature>
<dbReference type="AlphaFoldDB" id="E7BBB5"/>
<evidence type="ECO:0000256" key="8">
    <source>
        <dbReference type="ARBA" id="ARBA00023136"/>
    </source>
</evidence>
<evidence type="ECO:0000256" key="1">
    <source>
        <dbReference type="ARBA" id="ARBA00004141"/>
    </source>
</evidence>
<accession>E7BBB5</accession>
<feature type="transmembrane region" description="Helical" evidence="11">
    <location>
        <begin position="251"/>
        <end position="268"/>
    </location>
</feature>
<geneLocation type="mitochondrion" evidence="12"/>
<keyword evidence="7 10" id="KW-0830">Ubiquinone</keyword>
<feature type="transmembrane region" description="Helical" evidence="11">
    <location>
        <begin position="143"/>
        <end position="163"/>
    </location>
</feature>
<evidence type="ECO:0000256" key="3">
    <source>
        <dbReference type="ARBA" id="ARBA00021009"/>
    </source>
</evidence>
<dbReference type="InterPro" id="IPR018086">
    <property type="entry name" value="NADH_UbQ_OxRdtase_su1_CS"/>
</dbReference>
<evidence type="ECO:0000256" key="7">
    <source>
        <dbReference type="ARBA" id="ARBA00023075"/>
    </source>
</evidence>
<feature type="transmembrane region" description="Helical" evidence="11">
    <location>
        <begin position="175"/>
        <end position="194"/>
    </location>
</feature>
<evidence type="ECO:0000256" key="2">
    <source>
        <dbReference type="ARBA" id="ARBA00010535"/>
    </source>
</evidence>
<keyword evidence="10 12" id="KW-0496">Mitochondrion</keyword>
<proteinExistence type="inferred from homology"/>
<feature type="transmembrane region" description="Helical" evidence="11">
    <location>
        <begin position="101"/>
        <end position="122"/>
    </location>
</feature>
<reference evidence="12" key="1">
    <citation type="journal article" date="2010" name="Genome Biol. Evol.">
        <title>Ecdysozoan mitogenomics: evidence for a common origin of the legged invertebrates, the Panarthropoda.</title>
        <authorList>
            <person name="Rota-Stabelli O."/>
            <person name="Kayal E."/>
            <person name="Gleeson D."/>
            <person name="Daub J."/>
            <person name="Boore J.L."/>
            <person name="Telford M.J."/>
            <person name="Pisani D."/>
            <person name="Blaxter M."/>
            <person name="Lavrov D.V."/>
        </authorList>
    </citation>
    <scope>NUCLEOTIDE SEQUENCE</scope>
</reference>
<dbReference type="EC" id="7.1.1.2" evidence="10"/>
<dbReference type="EMBL" id="FR749884">
    <property type="protein sequence ID" value="CBY83896.1"/>
    <property type="molecule type" value="Genomic_DNA"/>
</dbReference>
<evidence type="ECO:0000256" key="5">
    <source>
        <dbReference type="ARBA" id="ARBA00022692"/>
    </source>
</evidence>
<name>E7BBB5_HYPDU</name>
<dbReference type="PANTHER" id="PTHR11432">
    <property type="entry name" value="NADH DEHYDROGENASE SUBUNIT 1"/>
    <property type="match status" value="1"/>
</dbReference>
<dbReference type="Pfam" id="PF00146">
    <property type="entry name" value="NADHdh"/>
    <property type="match status" value="1"/>
</dbReference>
<dbReference type="CTD" id="4535"/>
<dbReference type="PROSITE" id="PS00667">
    <property type="entry name" value="COMPLEX1_ND1_1"/>
    <property type="match status" value="1"/>
</dbReference>
<dbReference type="GeneID" id="10094509"/>
<gene>
    <name evidence="12" type="primary">ND1</name>
</gene>
<dbReference type="HAMAP" id="MF_01350">
    <property type="entry name" value="NDH1_NuoH"/>
    <property type="match status" value="1"/>
</dbReference>
<dbReference type="GO" id="GO:0003954">
    <property type="term" value="F:NADH dehydrogenase activity"/>
    <property type="evidence" value="ECO:0007669"/>
    <property type="project" value="TreeGrafter"/>
</dbReference>
<dbReference type="GO" id="GO:0005743">
    <property type="term" value="C:mitochondrial inner membrane"/>
    <property type="evidence" value="ECO:0007669"/>
    <property type="project" value="UniProtKB-SubCell"/>
</dbReference>
<sequence length="299" mass="34112">MFISGVVSFVEVFLFVLISVAFLTLLERKVLSYTQIRKGPNKLGIAGVLQPFSDAIKLFSKEDSFPRLSNVLLFWISPFFGFLLAMLVWSCLPLTWGLVDMQFGILFFLCCVGLSVYSIIFSGWSSNSKYALLGGLRSVAQTISYEIVMAFILLCLMFAAKSLSLKKVLSLQEEFCFFFLLPSVFVIFFVSCVVETNRAPFDLAEGESELVSGFNVEYGGLKFALIFMAEYAMIIWMSMLCSILFCGQGFLVSSFLLIVVFLFLRSSYPRIRYDFLMDTTWKKFLPVVLLLYFWAWVLW</sequence>
<comment type="similarity">
    <text evidence="2 9">Belongs to the complex I subunit 1 family.</text>
</comment>
<keyword evidence="6 11" id="KW-1133">Transmembrane helix</keyword>
<dbReference type="GO" id="GO:0009060">
    <property type="term" value="P:aerobic respiration"/>
    <property type="evidence" value="ECO:0007669"/>
    <property type="project" value="TreeGrafter"/>
</dbReference>
<evidence type="ECO:0000256" key="4">
    <source>
        <dbReference type="ARBA" id="ARBA00022448"/>
    </source>
</evidence>
<keyword evidence="4" id="KW-0813">Transport</keyword>
<dbReference type="PANTHER" id="PTHR11432:SF3">
    <property type="entry name" value="NADH-UBIQUINONE OXIDOREDUCTASE CHAIN 1"/>
    <property type="match status" value="1"/>
</dbReference>
<keyword evidence="8 11" id="KW-0472">Membrane</keyword>
<feature type="transmembrane region" description="Helical" evidence="11">
    <location>
        <begin position="280"/>
        <end position="297"/>
    </location>
</feature>
<dbReference type="PROSITE" id="PS00668">
    <property type="entry name" value="COMPLEX1_ND1_2"/>
    <property type="match status" value="1"/>
</dbReference>
<comment type="subcellular location">
    <subcellularLocation>
        <location evidence="1">Membrane</location>
        <topology evidence="1">Multi-pass membrane protein</topology>
    </subcellularLocation>
    <subcellularLocation>
        <location evidence="9">Mitochondrion inner membrane</location>
        <topology evidence="9">Multi-pass membrane protein</topology>
    </subcellularLocation>
</comment>
<keyword evidence="9" id="KW-0520">NAD</keyword>
<feature type="transmembrane region" description="Helical" evidence="11">
    <location>
        <begin position="223"/>
        <end position="245"/>
    </location>
</feature>
<comment type="catalytic activity">
    <reaction evidence="10">
        <text>a ubiquinone + NADH + 5 H(+)(in) = a ubiquinol + NAD(+) + 4 H(+)(out)</text>
        <dbReference type="Rhea" id="RHEA:29091"/>
        <dbReference type="Rhea" id="RHEA-COMP:9565"/>
        <dbReference type="Rhea" id="RHEA-COMP:9566"/>
        <dbReference type="ChEBI" id="CHEBI:15378"/>
        <dbReference type="ChEBI" id="CHEBI:16389"/>
        <dbReference type="ChEBI" id="CHEBI:17976"/>
        <dbReference type="ChEBI" id="CHEBI:57540"/>
        <dbReference type="ChEBI" id="CHEBI:57945"/>
        <dbReference type="EC" id="7.1.1.2"/>
    </reaction>
</comment>
<dbReference type="InterPro" id="IPR001694">
    <property type="entry name" value="NADH_UbQ_OxRdtase_su1/FPO"/>
</dbReference>
<dbReference type="RefSeq" id="YP_004123103.1">
    <property type="nucleotide sequence ID" value="NC_014848.1"/>
</dbReference>
<feature type="transmembrane region" description="Helical" evidence="11">
    <location>
        <begin position="71"/>
        <end position="89"/>
    </location>
</feature>
<protein>
    <recommendedName>
        <fullName evidence="3 10">NADH-ubiquinone oxidoreductase chain 1</fullName>
        <ecNumber evidence="10">7.1.1.2</ecNumber>
    </recommendedName>
</protein>
<evidence type="ECO:0000256" key="9">
    <source>
        <dbReference type="RuleBase" id="RU000471"/>
    </source>
</evidence>
<evidence type="ECO:0000313" key="12">
    <source>
        <dbReference type="EMBL" id="CBY83896.1"/>
    </source>
</evidence>
<organism evidence="12">
    <name type="scientific">Hypsibius dujardini</name>
    <name type="common">Water bear</name>
    <name type="synonym">Macrobiotus dujardini</name>
    <dbReference type="NCBI Taxonomy" id="232323"/>
    <lineage>
        <taxon>Eukaryota</taxon>
        <taxon>Metazoa</taxon>
        <taxon>Ecdysozoa</taxon>
        <taxon>Tardigrada</taxon>
        <taxon>Eutardigrada</taxon>
        <taxon>Parachela</taxon>
        <taxon>Hypsibioidea</taxon>
        <taxon>Hypsibiidae</taxon>
        <taxon>Hypsibius</taxon>
    </lineage>
</organism>
<evidence type="ECO:0000256" key="11">
    <source>
        <dbReference type="SAM" id="Phobius"/>
    </source>
</evidence>
<dbReference type="GO" id="GO:0008137">
    <property type="term" value="F:NADH dehydrogenase (ubiquinone) activity"/>
    <property type="evidence" value="ECO:0007669"/>
    <property type="project" value="UniProtKB-EC"/>
</dbReference>
<evidence type="ECO:0000256" key="10">
    <source>
        <dbReference type="RuleBase" id="RU000473"/>
    </source>
</evidence>
<evidence type="ECO:0000256" key="6">
    <source>
        <dbReference type="ARBA" id="ARBA00022989"/>
    </source>
</evidence>